<reference evidence="2 3" key="1">
    <citation type="submission" date="2019-10" db="EMBL/GenBank/DDBJ databases">
        <title>Georgenia wutianyii sp. nov. and Georgenia yuyongxinii sp. nov. isolated from plateau pika (Ochotona curzoniae) in the Qinghai-Tibet plateau of China.</title>
        <authorList>
            <person name="Tian Z."/>
        </authorList>
    </citation>
    <scope>NUCLEOTIDE SEQUENCE [LARGE SCALE GENOMIC DNA]</scope>
    <source>
        <strain evidence="2 3">DSM 21501</strain>
    </source>
</reference>
<evidence type="ECO:0000256" key="1">
    <source>
        <dbReference type="SAM" id="Phobius"/>
    </source>
</evidence>
<keyword evidence="3" id="KW-1185">Reference proteome</keyword>
<feature type="transmembrane region" description="Helical" evidence="1">
    <location>
        <begin position="88"/>
        <end position="106"/>
    </location>
</feature>
<feature type="non-terminal residue" evidence="2">
    <location>
        <position position="1"/>
    </location>
</feature>
<feature type="transmembrane region" description="Helical" evidence="1">
    <location>
        <begin position="118"/>
        <end position="137"/>
    </location>
</feature>
<dbReference type="Pfam" id="PF13787">
    <property type="entry name" value="HXXEE"/>
    <property type="match status" value="1"/>
</dbReference>
<proteinExistence type="predicted"/>
<dbReference type="Proteomes" id="UP000451860">
    <property type="component" value="Unassembled WGS sequence"/>
</dbReference>
<protein>
    <submittedName>
        <fullName evidence="2">HXXEE domain-containing protein</fullName>
    </submittedName>
</protein>
<keyword evidence="1" id="KW-0812">Transmembrane</keyword>
<accession>A0A7J5ULY6</accession>
<keyword evidence="1" id="KW-1133">Transmembrane helix</keyword>
<gene>
    <name evidence="2" type="ORF">GB883_14485</name>
</gene>
<dbReference type="RefSeq" id="WP_152359806.1">
    <property type="nucleotide sequence ID" value="NZ_WHJE01000076.1"/>
</dbReference>
<keyword evidence="1" id="KW-0472">Membrane</keyword>
<name>A0A7J5ULY6_9MICO</name>
<dbReference type="AlphaFoldDB" id="A0A7J5ULY6"/>
<dbReference type="OrthoDB" id="10008967at2"/>
<dbReference type="InterPro" id="IPR025671">
    <property type="entry name" value="HXXEE"/>
</dbReference>
<evidence type="ECO:0000313" key="2">
    <source>
        <dbReference type="EMBL" id="KAE8763387.1"/>
    </source>
</evidence>
<comment type="caution">
    <text evidence="2">The sequence shown here is derived from an EMBL/GenBank/DDBJ whole genome shotgun (WGS) entry which is preliminary data.</text>
</comment>
<feature type="transmembrane region" description="Helical" evidence="1">
    <location>
        <begin position="60"/>
        <end position="81"/>
    </location>
</feature>
<dbReference type="EMBL" id="WHJE01000076">
    <property type="protein sequence ID" value="KAE8763387.1"/>
    <property type="molecule type" value="Genomic_DNA"/>
</dbReference>
<sequence length="162" mass="16124">GPRPPARASRERAKAARPSAAAAWALVGALTVHNAEEALTMGPFLRSGAAVGPVAPGPDLLVPFLVAVTVVTVGAWALAAAATAGRRWAGDALAVLAVVMVVNVAVPHVPGALLTGGYVPGVVSAVVVNLPIAVLYLRARRHGGDGPGAGRGARAQDVETSL</sequence>
<organism evidence="2 3">
    <name type="scientific">Georgenia thermotolerans</name>
    <dbReference type="NCBI Taxonomy" id="527326"/>
    <lineage>
        <taxon>Bacteria</taxon>
        <taxon>Bacillati</taxon>
        <taxon>Actinomycetota</taxon>
        <taxon>Actinomycetes</taxon>
        <taxon>Micrococcales</taxon>
        <taxon>Bogoriellaceae</taxon>
        <taxon>Georgenia</taxon>
    </lineage>
</organism>
<evidence type="ECO:0000313" key="3">
    <source>
        <dbReference type="Proteomes" id="UP000451860"/>
    </source>
</evidence>